<protein>
    <submittedName>
        <fullName evidence="1">Uncharacterized protein</fullName>
    </submittedName>
</protein>
<dbReference type="AlphaFoldDB" id="A0A367J2T7"/>
<evidence type="ECO:0000313" key="2">
    <source>
        <dbReference type="Proteomes" id="UP000252139"/>
    </source>
</evidence>
<name>A0A367J2T7_RHIAZ</name>
<gene>
    <name evidence="1" type="ORF">CU097_006884</name>
</gene>
<organism evidence="1 2">
    <name type="scientific">Rhizopus azygosporus</name>
    <name type="common">Rhizopus microsporus var. azygosporus</name>
    <dbReference type="NCBI Taxonomy" id="86630"/>
    <lineage>
        <taxon>Eukaryota</taxon>
        <taxon>Fungi</taxon>
        <taxon>Fungi incertae sedis</taxon>
        <taxon>Mucoromycota</taxon>
        <taxon>Mucoromycotina</taxon>
        <taxon>Mucoromycetes</taxon>
        <taxon>Mucorales</taxon>
        <taxon>Mucorineae</taxon>
        <taxon>Rhizopodaceae</taxon>
        <taxon>Rhizopus</taxon>
    </lineage>
</organism>
<keyword evidence="2" id="KW-1185">Reference proteome</keyword>
<dbReference type="EMBL" id="PJQL01002425">
    <property type="protein sequence ID" value="RCH84230.1"/>
    <property type="molecule type" value="Genomic_DNA"/>
</dbReference>
<comment type="caution">
    <text evidence="1">The sequence shown here is derived from an EMBL/GenBank/DDBJ whole genome shotgun (WGS) entry which is preliminary data.</text>
</comment>
<accession>A0A367J2T7</accession>
<dbReference type="Proteomes" id="UP000252139">
    <property type="component" value="Unassembled WGS sequence"/>
</dbReference>
<evidence type="ECO:0000313" key="1">
    <source>
        <dbReference type="EMBL" id="RCH84230.1"/>
    </source>
</evidence>
<reference evidence="1 2" key="1">
    <citation type="journal article" date="2018" name="G3 (Bethesda)">
        <title>Phylogenetic and Phylogenomic Definition of Rhizopus Species.</title>
        <authorList>
            <person name="Gryganskyi A.P."/>
            <person name="Golan J."/>
            <person name="Dolatabadi S."/>
            <person name="Mondo S."/>
            <person name="Robb S."/>
            <person name="Idnurm A."/>
            <person name="Muszewska A."/>
            <person name="Steczkiewicz K."/>
            <person name="Masonjones S."/>
            <person name="Liao H.L."/>
            <person name="Gajdeczka M.T."/>
            <person name="Anike F."/>
            <person name="Vuek A."/>
            <person name="Anishchenko I.M."/>
            <person name="Voigt K."/>
            <person name="de Hoog G.S."/>
            <person name="Smith M.E."/>
            <person name="Heitman J."/>
            <person name="Vilgalys R."/>
            <person name="Stajich J.E."/>
        </authorList>
    </citation>
    <scope>NUCLEOTIDE SEQUENCE [LARGE SCALE GENOMIC DNA]</scope>
    <source>
        <strain evidence="1 2">CBS 357.93</strain>
    </source>
</reference>
<sequence length="80" mass="8922">MFKIYNCLSNAFSLASRVIRHPLTKKVALTSYRVLKKLTPILAVALLEVAFLVVEKSAECTGAFVMIVMKEMKDEKSKSA</sequence>
<proteinExistence type="predicted"/>